<feature type="domain" description="Prolyl 4-hydroxylase alpha subunit" evidence="7">
    <location>
        <begin position="44"/>
        <end position="228"/>
    </location>
</feature>
<evidence type="ECO:0000256" key="2">
    <source>
        <dbReference type="ARBA" id="ARBA00022723"/>
    </source>
</evidence>
<dbReference type="SUPFAM" id="SSF51197">
    <property type="entry name" value="Clavaminate synthase-like"/>
    <property type="match status" value="1"/>
</dbReference>
<dbReference type="STRING" id="158441.A0A226DH24"/>
<protein>
    <submittedName>
        <fullName evidence="8">Prolyl 4-hydroxylase subunit alpha</fullName>
    </submittedName>
</protein>
<evidence type="ECO:0000256" key="5">
    <source>
        <dbReference type="ARBA" id="ARBA00023002"/>
    </source>
</evidence>
<dbReference type="PANTHER" id="PTHR10869">
    <property type="entry name" value="PROLYL 4-HYDROXYLASE ALPHA SUBUNIT"/>
    <property type="match status" value="1"/>
</dbReference>
<dbReference type="AlphaFoldDB" id="A0A226DH24"/>
<dbReference type="GO" id="GO:0004656">
    <property type="term" value="F:procollagen-proline 4-dioxygenase activity"/>
    <property type="evidence" value="ECO:0007669"/>
    <property type="project" value="TreeGrafter"/>
</dbReference>
<evidence type="ECO:0000259" key="7">
    <source>
        <dbReference type="SMART" id="SM00702"/>
    </source>
</evidence>
<evidence type="ECO:0000313" key="8">
    <source>
        <dbReference type="EMBL" id="OXA44852.1"/>
    </source>
</evidence>
<sequence>MQSHQNTSIHSLLSPEYTAKCKEGQDGTINCVNLDLRELGLNYKIAYVLENVFSPEECVSLINRSEELGYAPVLSNYGARKGQRVSHRDCYRVLVDDKEFVDIMMERMGHLLPSRFKQHKLIEINERLRFMRYVPGDKFKKHYDAAYTRPDGSATTFITLQTYLNDVPKHDGGSTRFLSTKSSSPNKVPKSIEVQPKAGSVLVFEHRLWHEGSLLTSGNKYTFRTDVLYQLREDERTTR</sequence>
<dbReference type="GO" id="GO:0005783">
    <property type="term" value="C:endoplasmic reticulum"/>
    <property type="evidence" value="ECO:0007669"/>
    <property type="project" value="TreeGrafter"/>
</dbReference>
<dbReference type="InterPro" id="IPR044862">
    <property type="entry name" value="Pro_4_hyd_alph_FE2OG_OXY"/>
</dbReference>
<gene>
    <name evidence="8" type="ORF">Fcan01_20593</name>
</gene>
<dbReference type="GO" id="GO:0031418">
    <property type="term" value="F:L-ascorbic acid binding"/>
    <property type="evidence" value="ECO:0007669"/>
    <property type="project" value="UniProtKB-KW"/>
</dbReference>
<dbReference type="OrthoDB" id="69177at2759"/>
<keyword evidence="2" id="KW-0479">Metal-binding</keyword>
<keyword evidence="9" id="KW-1185">Reference proteome</keyword>
<keyword evidence="4" id="KW-0223">Dioxygenase</keyword>
<comment type="cofactor">
    <cofactor evidence="1">
        <name>L-ascorbate</name>
        <dbReference type="ChEBI" id="CHEBI:38290"/>
    </cofactor>
</comment>
<keyword evidence="3" id="KW-0847">Vitamin C</keyword>
<dbReference type="InterPro" id="IPR045054">
    <property type="entry name" value="P4HA-like"/>
</dbReference>
<keyword evidence="5" id="KW-0560">Oxidoreductase</keyword>
<evidence type="ECO:0000256" key="1">
    <source>
        <dbReference type="ARBA" id="ARBA00001961"/>
    </source>
</evidence>
<dbReference type="Gene3D" id="2.60.120.620">
    <property type="entry name" value="q2cbj1_9rhob like domain"/>
    <property type="match status" value="1"/>
</dbReference>
<keyword evidence="6" id="KW-0408">Iron</keyword>
<dbReference type="PANTHER" id="PTHR10869:SF241">
    <property type="entry name" value="FE2OG DIOXYGENASE DOMAIN-CONTAINING PROTEIN"/>
    <property type="match status" value="1"/>
</dbReference>
<dbReference type="GO" id="GO:0005506">
    <property type="term" value="F:iron ion binding"/>
    <property type="evidence" value="ECO:0007669"/>
    <property type="project" value="InterPro"/>
</dbReference>
<dbReference type="OMA" id="AHEPVCH"/>
<accession>A0A226DH24</accession>
<evidence type="ECO:0000256" key="6">
    <source>
        <dbReference type="ARBA" id="ARBA00023004"/>
    </source>
</evidence>
<comment type="caution">
    <text evidence="8">The sequence shown here is derived from an EMBL/GenBank/DDBJ whole genome shotgun (WGS) entry which is preliminary data.</text>
</comment>
<reference evidence="8 9" key="1">
    <citation type="submission" date="2015-12" db="EMBL/GenBank/DDBJ databases">
        <title>The genome of Folsomia candida.</title>
        <authorList>
            <person name="Faddeeva A."/>
            <person name="Derks M.F."/>
            <person name="Anvar Y."/>
            <person name="Smit S."/>
            <person name="Van Straalen N."/>
            <person name="Roelofs D."/>
        </authorList>
    </citation>
    <scope>NUCLEOTIDE SEQUENCE [LARGE SCALE GENOMIC DNA]</scope>
    <source>
        <strain evidence="8 9">VU population</strain>
        <tissue evidence="8">Whole body</tissue>
    </source>
</reference>
<evidence type="ECO:0000313" key="9">
    <source>
        <dbReference type="Proteomes" id="UP000198287"/>
    </source>
</evidence>
<name>A0A226DH24_FOLCA</name>
<evidence type="ECO:0000256" key="3">
    <source>
        <dbReference type="ARBA" id="ARBA00022896"/>
    </source>
</evidence>
<dbReference type="Proteomes" id="UP000198287">
    <property type="component" value="Unassembled WGS sequence"/>
</dbReference>
<dbReference type="EMBL" id="LNIX01000019">
    <property type="protein sequence ID" value="OXA44852.1"/>
    <property type="molecule type" value="Genomic_DNA"/>
</dbReference>
<dbReference type="InterPro" id="IPR006620">
    <property type="entry name" value="Pro_4_hyd_alph"/>
</dbReference>
<dbReference type="SMART" id="SM00702">
    <property type="entry name" value="P4Hc"/>
    <property type="match status" value="1"/>
</dbReference>
<organism evidence="8 9">
    <name type="scientific">Folsomia candida</name>
    <name type="common">Springtail</name>
    <dbReference type="NCBI Taxonomy" id="158441"/>
    <lineage>
        <taxon>Eukaryota</taxon>
        <taxon>Metazoa</taxon>
        <taxon>Ecdysozoa</taxon>
        <taxon>Arthropoda</taxon>
        <taxon>Hexapoda</taxon>
        <taxon>Collembola</taxon>
        <taxon>Entomobryomorpha</taxon>
        <taxon>Isotomoidea</taxon>
        <taxon>Isotomidae</taxon>
        <taxon>Proisotominae</taxon>
        <taxon>Folsomia</taxon>
    </lineage>
</organism>
<proteinExistence type="predicted"/>
<evidence type="ECO:0000256" key="4">
    <source>
        <dbReference type="ARBA" id="ARBA00022964"/>
    </source>
</evidence>
<dbReference type="Pfam" id="PF13640">
    <property type="entry name" value="2OG-FeII_Oxy_3"/>
    <property type="match status" value="1"/>
</dbReference>